<dbReference type="EMBL" id="LCTW02000268">
    <property type="protein sequence ID" value="KXX75476.1"/>
    <property type="molecule type" value="Genomic_DNA"/>
</dbReference>
<dbReference type="InterPro" id="IPR000073">
    <property type="entry name" value="AB_hydrolase_1"/>
</dbReference>
<dbReference type="PANTHER" id="PTHR45763">
    <property type="entry name" value="HYDROLASE, ALPHA/BETA FOLD FAMILY PROTEIN, EXPRESSED-RELATED"/>
    <property type="match status" value="1"/>
</dbReference>
<comment type="caution">
    <text evidence="2">The sequence shown here is derived from an EMBL/GenBank/DDBJ whole genome shotgun (WGS) entry which is preliminary data.</text>
</comment>
<keyword evidence="4" id="KW-1185">Reference proteome</keyword>
<dbReference type="AlphaFoldDB" id="A0A175VVA8"/>
<dbReference type="PANTHER" id="PTHR45763:SF46">
    <property type="entry name" value="AB HYDROLASE-1 DOMAIN-CONTAINING PROTEIN"/>
    <property type="match status" value="1"/>
</dbReference>
<reference evidence="2 4" key="3">
    <citation type="submission" date="2016-01" db="EMBL/GenBank/DDBJ databases">
        <title>Madurella mycetomatis genome sequencing.</title>
        <authorList>
            <person name="Van De Sande W."/>
        </authorList>
    </citation>
    <scope>NUCLEOTIDE SEQUENCE [LARGE SCALE GENOMIC DNA]</scope>
    <source>
        <strain evidence="2">Mm55</strain>
        <strain evidence="4">mm55</strain>
    </source>
</reference>
<gene>
    <name evidence="3" type="ORF">MMYC01_208469</name>
    <name evidence="2" type="ORF">MMYC01_208688</name>
</gene>
<dbReference type="OrthoDB" id="294702at2759"/>
<proteinExistence type="predicted"/>
<sequence>MNLLQSGMETAQLKASPAVMYSGERMELYRPSCLLLLFVAALLTALAYCLKGTKLVSMFWAQEGERISETRYFVLPDERRIAFAIHGSLSASLTVLYFHGTPSSHHEGFLLSEAAKRHGIRIISPSRPGSGGSDFRPGASLLDYPDDILALVDHLKIQRFGIVAVSGGAPYAFACWKRIARSRLASLGIIAGIYPVANLGTDGMKLPYRLMLRIATWFPGIVAWIIDKQLGAVARDEDEKKMEALLVKDMQHDSSAAQNERVAWEEAKPEIRRAIVMSVREGVKYGGKGAAWEMRLLGSHWGFDLDEVQPGQDGDLVMWHGDADANVPLVMAERAVARLGRHAELRIVEGQGHGTLTLHKADEVMSTMKANIRSR</sequence>
<dbReference type="EMBL" id="LCTW02000232">
    <property type="protein sequence ID" value="KXX76046.1"/>
    <property type="molecule type" value="Genomic_DNA"/>
</dbReference>
<dbReference type="Proteomes" id="UP000078237">
    <property type="component" value="Unassembled WGS sequence"/>
</dbReference>
<keyword evidence="2" id="KW-0378">Hydrolase</keyword>
<accession>A0A175VVA8</accession>
<reference evidence="2" key="2">
    <citation type="submission" date="2015-06" db="EMBL/GenBank/DDBJ databases">
        <authorList>
            <person name="Hoefler B.C."/>
            <person name="Straight P.D."/>
        </authorList>
    </citation>
    <scope>NUCLEOTIDE SEQUENCE [LARGE SCALE GENOMIC DNA]</scope>
    <source>
        <strain evidence="2">Mm55</strain>
    </source>
</reference>
<dbReference type="GO" id="GO:0016787">
    <property type="term" value="F:hydrolase activity"/>
    <property type="evidence" value="ECO:0007669"/>
    <property type="project" value="UniProtKB-KW"/>
</dbReference>
<name>A0A175VVA8_9PEZI</name>
<evidence type="ECO:0000259" key="1">
    <source>
        <dbReference type="Pfam" id="PF12697"/>
    </source>
</evidence>
<evidence type="ECO:0000313" key="3">
    <source>
        <dbReference type="EMBL" id="KXX76046.1"/>
    </source>
</evidence>
<organism evidence="2 4">
    <name type="scientific">Madurella mycetomatis</name>
    <dbReference type="NCBI Taxonomy" id="100816"/>
    <lineage>
        <taxon>Eukaryota</taxon>
        <taxon>Fungi</taxon>
        <taxon>Dikarya</taxon>
        <taxon>Ascomycota</taxon>
        <taxon>Pezizomycotina</taxon>
        <taxon>Sordariomycetes</taxon>
        <taxon>Sordariomycetidae</taxon>
        <taxon>Sordariales</taxon>
        <taxon>Sordariales incertae sedis</taxon>
        <taxon>Madurella</taxon>
    </lineage>
</organism>
<dbReference type="SUPFAM" id="SSF53474">
    <property type="entry name" value="alpha/beta-Hydrolases"/>
    <property type="match status" value="1"/>
</dbReference>
<dbReference type="Gene3D" id="3.40.50.1820">
    <property type="entry name" value="alpha/beta hydrolase"/>
    <property type="match status" value="1"/>
</dbReference>
<dbReference type="VEuPathDB" id="FungiDB:MMYC01_208469"/>
<evidence type="ECO:0000313" key="4">
    <source>
        <dbReference type="Proteomes" id="UP000078237"/>
    </source>
</evidence>
<dbReference type="Pfam" id="PF12697">
    <property type="entry name" value="Abhydrolase_6"/>
    <property type="match status" value="1"/>
</dbReference>
<dbReference type="STRING" id="100816.A0A175VVA8"/>
<reference evidence="4" key="1">
    <citation type="submission" date="2015-06" db="EMBL/GenBank/DDBJ databases">
        <authorList>
            <person name="van de Sande W.W.J."/>
        </authorList>
    </citation>
    <scope>NUCLEOTIDE SEQUENCE [LARGE SCALE GENOMIC DNA]</scope>
    <source>
        <strain evidence="4">mm55</strain>
    </source>
</reference>
<dbReference type="VEuPathDB" id="FungiDB:MMYC01_208688"/>
<evidence type="ECO:0000313" key="2">
    <source>
        <dbReference type="EMBL" id="KXX75476.1"/>
    </source>
</evidence>
<dbReference type="InterPro" id="IPR029058">
    <property type="entry name" value="AB_hydrolase_fold"/>
</dbReference>
<protein>
    <submittedName>
        <fullName evidence="2">Putative hydrolase YcgS</fullName>
    </submittedName>
</protein>
<feature type="domain" description="AB hydrolase-1" evidence="1">
    <location>
        <begin position="95"/>
        <end position="364"/>
    </location>
</feature>